<keyword evidence="1" id="KW-0472">Membrane</keyword>
<feature type="transmembrane region" description="Helical" evidence="1">
    <location>
        <begin position="12"/>
        <end position="28"/>
    </location>
</feature>
<dbReference type="AlphaFoldDB" id="A0A2G9XBF7"/>
<dbReference type="Proteomes" id="UP000231388">
    <property type="component" value="Unassembled WGS sequence"/>
</dbReference>
<evidence type="ECO:0000256" key="1">
    <source>
        <dbReference type="SAM" id="Phobius"/>
    </source>
</evidence>
<name>A0A2G9XBF7_UNCKA</name>
<feature type="transmembrane region" description="Helical" evidence="1">
    <location>
        <begin position="163"/>
        <end position="181"/>
    </location>
</feature>
<dbReference type="EMBL" id="PCQY01000036">
    <property type="protein sequence ID" value="PIP04315.1"/>
    <property type="molecule type" value="Genomic_DNA"/>
</dbReference>
<feature type="transmembrane region" description="Helical" evidence="1">
    <location>
        <begin position="34"/>
        <end position="59"/>
    </location>
</feature>
<reference evidence="2 3" key="1">
    <citation type="submission" date="2017-09" db="EMBL/GenBank/DDBJ databases">
        <title>Depth-based differentiation of microbial function through sediment-hosted aquifers and enrichment of novel symbionts in the deep terrestrial subsurface.</title>
        <authorList>
            <person name="Probst A.J."/>
            <person name="Ladd B."/>
            <person name="Jarett J.K."/>
            <person name="Geller-Mcgrath D.E."/>
            <person name="Sieber C.M."/>
            <person name="Emerson J.B."/>
            <person name="Anantharaman K."/>
            <person name="Thomas B.C."/>
            <person name="Malmstrom R."/>
            <person name="Stieglmeier M."/>
            <person name="Klingl A."/>
            <person name="Woyke T."/>
            <person name="Ryan C.M."/>
            <person name="Banfield J.F."/>
        </authorList>
    </citation>
    <scope>NUCLEOTIDE SEQUENCE [LARGE SCALE GENOMIC DNA]</scope>
    <source>
        <strain evidence="2">CG23_combo_of_CG06-09_8_20_14_all_40_14</strain>
    </source>
</reference>
<protein>
    <submittedName>
        <fullName evidence="2">Uncharacterized protein</fullName>
    </submittedName>
</protein>
<comment type="caution">
    <text evidence="2">The sequence shown here is derived from an EMBL/GenBank/DDBJ whole genome shotgun (WGS) entry which is preliminary data.</text>
</comment>
<keyword evidence="1" id="KW-0812">Transmembrane</keyword>
<evidence type="ECO:0000313" key="2">
    <source>
        <dbReference type="EMBL" id="PIP04315.1"/>
    </source>
</evidence>
<gene>
    <name evidence="2" type="ORF">COX53_03085</name>
</gene>
<proteinExistence type="predicted"/>
<feature type="transmembrane region" description="Helical" evidence="1">
    <location>
        <begin position="98"/>
        <end position="116"/>
    </location>
</feature>
<evidence type="ECO:0000313" key="3">
    <source>
        <dbReference type="Proteomes" id="UP000231388"/>
    </source>
</evidence>
<sequence>MIKQIFSKYKFPALMSFVLAIVIIALKLESIPLNIALIILGSFLGVFILDLDYIFYTFLVDPKHYFSKNVSDFLRSKKFGSAFVYIQHHKKELRHMPLHSALFQTCLIILCFYTLISTQSIFGKTLILSTLIQSFFEQAEDYAEDKNLNNWFWVLKVKPTKNFLIGYFSTLFVGFLYLLSLI</sequence>
<organism evidence="2 3">
    <name type="scientific">candidate division WWE3 bacterium CG23_combo_of_CG06-09_8_20_14_all_40_14</name>
    <dbReference type="NCBI Taxonomy" id="1975095"/>
    <lineage>
        <taxon>Bacteria</taxon>
        <taxon>Katanobacteria</taxon>
    </lineage>
</organism>
<keyword evidence="1" id="KW-1133">Transmembrane helix</keyword>
<accession>A0A2G9XBF7</accession>